<feature type="transmembrane region" description="Helical" evidence="1">
    <location>
        <begin position="228"/>
        <end position="246"/>
    </location>
</feature>
<dbReference type="Proteomes" id="UP001595420">
    <property type="component" value="Unassembled WGS sequence"/>
</dbReference>
<dbReference type="Pfam" id="PF01569">
    <property type="entry name" value="PAP2"/>
    <property type="match status" value="1"/>
</dbReference>
<dbReference type="Gene3D" id="1.20.144.10">
    <property type="entry name" value="Phosphatidic acid phosphatase type 2/haloperoxidase"/>
    <property type="match status" value="2"/>
</dbReference>
<dbReference type="PANTHER" id="PTHR14969">
    <property type="entry name" value="SPHINGOSINE-1-PHOSPHATE PHOSPHOHYDROLASE"/>
    <property type="match status" value="1"/>
</dbReference>
<dbReference type="InterPro" id="IPR000326">
    <property type="entry name" value="PAP2/HPO"/>
</dbReference>
<feature type="transmembrane region" description="Helical" evidence="1">
    <location>
        <begin position="130"/>
        <end position="151"/>
    </location>
</feature>
<feature type="transmembrane region" description="Helical" evidence="1">
    <location>
        <begin position="171"/>
        <end position="189"/>
    </location>
</feature>
<evidence type="ECO:0000259" key="2">
    <source>
        <dbReference type="SMART" id="SM00014"/>
    </source>
</evidence>
<proteinExistence type="predicted"/>
<feature type="domain" description="Phosphatidic acid phosphatase type 2/haloperoxidase" evidence="2">
    <location>
        <begin position="130"/>
        <end position="243"/>
    </location>
</feature>
<evidence type="ECO:0000256" key="1">
    <source>
        <dbReference type="SAM" id="Phobius"/>
    </source>
</evidence>
<feature type="transmembrane region" description="Helical" evidence="1">
    <location>
        <begin position="201"/>
        <end position="222"/>
    </location>
</feature>
<evidence type="ECO:0000313" key="3">
    <source>
        <dbReference type="EMBL" id="MFC3002147.1"/>
    </source>
</evidence>
<reference evidence="4" key="1">
    <citation type="journal article" date="2019" name="Int. J. Syst. Evol. Microbiol.">
        <title>The Global Catalogue of Microorganisms (GCM) 10K type strain sequencing project: providing services to taxonomists for standard genome sequencing and annotation.</title>
        <authorList>
            <consortium name="The Broad Institute Genomics Platform"/>
            <consortium name="The Broad Institute Genome Sequencing Center for Infectious Disease"/>
            <person name="Wu L."/>
            <person name="Ma J."/>
        </authorList>
    </citation>
    <scope>NUCLEOTIDE SEQUENCE [LARGE SCALE GENOMIC DNA]</scope>
    <source>
        <strain evidence="4">CGMCC 1.16855</strain>
    </source>
</reference>
<gene>
    <name evidence="3" type="ORF">ACFOD3_19755</name>
</gene>
<sequence>MRKAPSAVTEDAKIETRRQPMPLAERTGRILAAFGERMELGSVILLLLVAGSAWGFVELADAVFEGETAAIDRALLLALRSRADPADPLGPGWLVEMGRDVTALGGVAVLVLVTLAVTVFMALRRLWHAAGFLLAAVGSGILVSVVLKAAFERPRPDLVPHGSYVATASFPSGHSMMAAVVYLTLGVLLARVEPDGRVKVFVLGCAALLTLLVGVSRVYLGVHWPTDVLAGWTVGAGWALLFWLMARALQRRGQIETDTGH</sequence>
<dbReference type="PANTHER" id="PTHR14969:SF13">
    <property type="entry name" value="AT30094P"/>
    <property type="match status" value="1"/>
</dbReference>
<dbReference type="CDD" id="cd03392">
    <property type="entry name" value="PAP2_like_2"/>
    <property type="match status" value="1"/>
</dbReference>
<organism evidence="3 4">
    <name type="scientific">Falsiroseomonas tokyonensis</name>
    <dbReference type="NCBI Taxonomy" id="430521"/>
    <lineage>
        <taxon>Bacteria</taxon>
        <taxon>Pseudomonadati</taxon>
        <taxon>Pseudomonadota</taxon>
        <taxon>Alphaproteobacteria</taxon>
        <taxon>Acetobacterales</taxon>
        <taxon>Roseomonadaceae</taxon>
        <taxon>Falsiroseomonas</taxon>
    </lineage>
</organism>
<evidence type="ECO:0000313" key="4">
    <source>
        <dbReference type="Proteomes" id="UP001595420"/>
    </source>
</evidence>
<keyword evidence="1" id="KW-0472">Membrane</keyword>
<keyword evidence="1" id="KW-1133">Transmembrane helix</keyword>
<feature type="transmembrane region" description="Helical" evidence="1">
    <location>
        <begin position="38"/>
        <end position="57"/>
    </location>
</feature>
<feature type="transmembrane region" description="Helical" evidence="1">
    <location>
        <begin position="101"/>
        <end position="123"/>
    </location>
</feature>
<protein>
    <submittedName>
        <fullName evidence="3">Phosphatase PAP2 family protein</fullName>
    </submittedName>
</protein>
<keyword evidence="4" id="KW-1185">Reference proteome</keyword>
<dbReference type="RefSeq" id="WP_343215259.1">
    <property type="nucleotide sequence ID" value="NZ_JAFNJS010000006.1"/>
</dbReference>
<dbReference type="SUPFAM" id="SSF48317">
    <property type="entry name" value="Acid phosphatase/Vanadium-dependent haloperoxidase"/>
    <property type="match status" value="1"/>
</dbReference>
<name>A0ABV7BX06_9PROT</name>
<dbReference type="SMART" id="SM00014">
    <property type="entry name" value="acidPPc"/>
    <property type="match status" value="1"/>
</dbReference>
<accession>A0ABV7BX06</accession>
<dbReference type="InterPro" id="IPR036938">
    <property type="entry name" value="PAP2/HPO_sf"/>
</dbReference>
<dbReference type="EMBL" id="JBHRSB010000006">
    <property type="protein sequence ID" value="MFC3002147.1"/>
    <property type="molecule type" value="Genomic_DNA"/>
</dbReference>
<keyword evidence="1" id="KW-0812">Transmembrane</keyword>
<comment type="caution">
    <text evidence="3">The sequence shown here is derived from an EMBL/GenBank/DDBJ whole genome shotgun (WGS) entry which is preliminary data.</text>
</comment>